<comment type="subunit">
    <text evidence="8">Component of the mitochondrial contact site and cristae organizing system (MICOS) complex.</text>
</comment>
<keyword evidence="11" id="KW-1185">Reference proteome</keyword>
<keyword evidence="3" id="KW-0812">Transmembrane</keyword>
<keyword evidence="6 8" id="KW-0496">Mitochondrion</keyword>
<keyword evidence="4 8" id="KW-0999">Mitochondrion inner membrane</keyword>
<feature type="region of interest" description="Disordered" evidence="9">
    <location>
        <begin position="72"/>
        <end position="96"/>
    </location>
</feature>
<evidence type="ECO:0000256" key="8">
    <source>
        <dbReference type="RuleBase" id="RU363011"/>
    </source>
</evidence>
<evidence type="ECO:0000313" key="11">
    <source>
        <dbReference type="Proteomes" id="UP001307889"/>
    </source>
</evidence>
<comment type="similarity">
    <text evidence="2 8">Belongs to the MICOS complex subunit Mic10 family.</text>
</comment>
<gene>
    <name evidence="10" type="ORF">NTJ_00460</name>
</gene>
<feature type="compositionally biased region" description="Basic and acidic residues" evidence="9">
    <location>
        <begin position="86"/>
        <end position="96"/>
    </location>
</feature>
<evidence type="ECO:0000313" key="10">
    <source>
        <dbReference type="EMBL" id="BES87655.1"/>
    </source>
</evidence>
<name>A0ABN7A604_9HEMI</name>
<evidence type="ECO:0000256" key="7">
    <source>
        <dbReference type="ARBA" id="ARBA00023136"/>
    </source>
</evidence>
<evidence type="ECO:0000256" key="4">
    <source>
        <dbReference type="ARBA" id="ARBA00022792"/>
    </source>
</evidence>
<organism evidence="10 11">
    <name type="scientific">Nesidiocoris tenuis</name>
    <dbReference type="NCBI Taxonomy" id="355587"/>
    <lineage>
        <taxon>Eukaryota</taxon>
        <taxon>Metazoa</taxon>
        <taxon>Ecdysozoa</taxon>
        <taxon>Arthropoda</taxon>
        <taxon>Hexapoda</taxon>
        <taxon>Insecta</taxon>
        <taxon>Pterygota</taxon>
        <taxon>Neoptera</taxon>
        <taxon>Paraneoptera</taxon>
        <taxon>Hemiptera</taxon>
        <taxon>Heteroptera</taxon>
        <taxon>Panheteroptera</taxon>
        <taxon>Cimicomorpha</taxon>
        <taxon>Miridae</taxon>
        <taxon>Dicyphina</taxon>
        <taxon>Nesidiocoris</taxon>
    </lineage>
</organism>
<evidence type="ECO:0000256" key="6">
    <source>
        <dbReference type="ARBA" id="ARBA00023128"/>
    </source>
</evidence>
<reference evidence="10 11" key="1">
    <citation type="submission" date="2023-09" db="EMBL/GenBank/DDBJ databases">
        <title>Nesidiocoris tenuis whole genome shotgun sequence.</title>
        <authorList>
            <person name="Shibata T."/>
            <person name="Shimoda M."/>
            <person name="Kobayashi T."/>
            <person name="Uehara T."/>
        </authorList>
    </citation>
    <scope>NUCLEOTIDE SEQUENCE [LARGE SCALE GENOMIC DNA]</scope>
    <source>
        <strain evidence="10 11">Japan</strain>
    </source>
</reference>
<evidence type="ECO:0000256" key="9">
    <source>
        <dbReference type="SAM" id="MobiDB-lite"/>
    </source>
</evidence>
<dbReference type="InterPro" id="IPR007512">
    <property type="entry name" value="Mic10"/>
</dbReference>
<comment type="subcellular location">
    <subcellularLocation>
        <location evidence="8">Mitochondrion inner membrane</location>
        <topology evidence="8">Single-pass membrane protein</topology>
    </subcellularLocation>
</comment>
<evidence type="ECO:0000256" key="1">
    <source>
        <dbReference type="ARBA" id="ARBA00002689"/>
    </source>
</evidence>
<evidence type="ECO:0000256" key="2">
    <source>
        <dbReference type="ARBA" id="ARBA00006792"/>
    </source>
</evidence>
<sequence length="96" mass="10779">MNAPSHYEDHVKWRFTRCVNDIAVKSVAATAFSVLGAKFFFKKVPVSSAAVVGLGTALGMTYKNCEREMQLSLTSEREQPPQVNRSRKDECIKLKK</sequence>
<keyword evidence="5" id="KW-1133">Transmembrane helix</keyword>
<dbReference type="Proteomes" id="UP001307889">
    <property type="component" value="Chromosome 1"/>
</dbReference>
<comment type="function">
    <text evidence="1 8">Component of the MICOS complex, a large protein complex of the mitochondrial inner membrane that plays crucial roles in the maintenance of crista junctions, inner membrane architecture, and formation of contact sites to the outer membrane.</text>
</comment>
<dbReference type="EMBL" id="AP028909">
    <property type="protein sequence ID" value="BES87655.1"/>
    <property type="molecule type" value="Genomic_DNA"/>
</dbReference>
<protein>
    <recommendedName>
        <fullName evidence="8">MICOS complex subunit MIC10</fullName>
    </recommendedName>
</protein>
<keyword evidence="7" id="KW-0472">Membrane</keyword>
<evidence type="ECO:0000256" key="3">
    <source>
        <dbReference type="ARBA" id="ARBA00022692"/>
    </source>
</evidence>
<evidence type="ECO:0000256" key="5">
    <source>
        <dbReference type="ARBA" id="ARBA00022989"/>
    </source>
</evidence>
<accession>A0ABN7A604</accession>
<proteinExistence type="inferred from homology"/>
<dbReference type="Pfam" id="PF04418">
    <property type="entry name" value="DUF543"/>
    <property type="match status" value="1"/>
</dbReference>